<accession>A0ACA9QDE5</accession>
<dbReference type="Proteomes" id="UP000789920">
    <property type="component" value="Unassembled WGS sequence"/>
</dbReference>
<comment type="caution">
    <text evidence="1">The sequence shown here is derived from an EMBL/GenBank/DDBJ whole genome shotgun (WGS) entry which is preliminary data.</text>
</comment>
<proteinExistence type="predicted"/>
<evidence type="ECO:0000313" key="2">
    <source>
        <dbReference type="Proteomes" id="UP000789920"/>
    </source>
</evidence>
<dbReference type="EMBL" id="CAJVQC010029847">
    <property type="protein sequence ID" value="CAG8743816.1"/>
    <property type="molecule type" value="Genomic_DNA"/>
</dbReference>
<gene>
    <name evidence="1" type="ORF">RPERSI_LOCUS13433</name>
</gene>
<feature type="non-terminal residue" evidence="1">
    <location>
        <position position="1"/>
    </location>
</feature>
<evidence type="ECO:0000313" key="1">
    <source>
        <dbReference type="EMBL" id="CAG8743816.1"/>
    </source>
</evidence>
<protein>
    <submittedName>
        <fullName evidence="1">29741_t:CDS:1</fullName>
    </submittedName>
</protein>
<sequence length="124" mass="15032">KHYQDPKEEKSQKRIKEQKCERTLQTINEFLNKYRTEKVTKKKKISPPTIPKNITMLLNKNIKEIKHKQEQEFQNKQFVKDQEELIIEITNIENEYEAIQRIPKTKLEELYHQILTIPTLSQEI</sequence>
<name>A0ACA9QDE5_9GLOM</name>
<reference evidence="1" key="1">
    <citation type="submission" date="2021-06" db="EMBL/GenBank/DDBJ databases">
        <authorList>
            <person name="Kallberg Y."/>
            <person name="Tangrot J."/>
            <person name="Rosling A."/>
        </authorList>
    </citation>
    <scope>NUCLEOTIDE SEQUENCE</scope>
    <source>
        <strain evidence="1">MA461A</strain>
    </source>
</reference>
<keyword evidence="2" id="KW-1185">Reference proteome</keyword>
<organism evidence="1 2">
    <name type="scientific">Racocetra persica</name>
    <dbReference type="NCBI Taxonomy" id="160502"/>
    <lineage>
        <taxon>Eukaryota</taxon>
        <taxon>Fungi</taxon>
        <taxon>Fungi incertae sedis</taxon>
        <taxon>Mucoromycota</taxon>
        <taxon>Glomeromycotina</taxon>
        <taxon>Glomeromycetes</taxon>
        <taxon>Diversisporales</taxon>
        <taxon>Gigasporaceae</taxon>
        <taxon>Racocetra</taxon>
    </lineage>
</organism>